<dbReference type="EMBL" id="JAKNRV010000348">
    <property type="protein sequence ID" value="MCK1787417.1"/>
    <property type="molecule type" value="Genomic_DNA"/>
</dbReference>
<sequence>GISAQGADTAAVADAVMLAVSQKLAPRFAVKPGVSTEQLLEVQGMTLERYAALGHLLEPFGGQPQRVDGDRIVYRVNGSADQLRTQLSLARLQEIPAGEAPAQQPPVDATQPAAAPEPQAQLRFRW</sequence>
<protein>
    <submittedName>
        <fullName evidence="2">DUF2066 domain-containing protein</fullName>
    </submittedName>
</protein>
<evidence type="ECO:0000313" key="2">
    <source>
        <dbReference type="EMBL" id="MCK1787417.1"/>
    </source>
</evidence>
<keyword evidence="3" id="KW-1185">Reference proteome</keyword>
<proteinExistence type="predicted"/>
<name>A0ABT0ENV0_9PSED</name>
<evidence type="ECO:0000256" key="1">
    <source>
        <dbReference type="SAM" id="MobiDB-lite"/>
    </source>
</evidence>
<organism evidence="2 3">
    <name type="scientific">Pseudomonas emilianonis</name>
    <dbReference type="NCBI Taxonomy" id="2915812"/>
    <lineage>
        <taxon>Bacteria</taxon>
        <taxon>Pseudomonadati</taxon>
        <taxon>Pseudomonadota</taxon>
        <taxon>Gammaproteobacteria</taxon>
        <taxon>Pseudomonadales</taxon>
        <taxon>Pseudomonadaceae</taxon>
        <taxon>Pseudomonas</taxon>
    </lineage>
</organism>
<gene>
    <name evidence="2" type="ORF">L9Z73_24665</name>
</gene>
<evidence type="ECO:0000313" key="3">
    <source>
        <dbReference type="Proteomes" id="UP001317085"/>
    </source>
</evidence>
<feature type="compositionally biased region" description="Low complexity" evidence="1">
    <location>
        <begin position="109"/>
        <end position="126"/>
    </location>
</feature>
<reference evidence="2 3" key="1">
    <citation type="submission" date="2022-02" db="EMBL/GenBank/DDBJ databases">
        <title>Comparative genomics of the first Antarctic Pseudomonas spp. capable of biotransforming 2,4,6-Trinitrotoluene.</title>
        <authorList>
            <person name="Cabrera M.A."/>
            <person name="Marquez S.L."/>
            <person name="Perez-Donoso J.M."/>
        </authorList>
    </citation>
    <scope>NUCLEOTIDE SEQUENCE [LARGE SCALE GENOMIC DNA]</scope>
    <source>
        <strain evidence="2 3">TNT11</strain>
    </source>
</reference>
<feature type="region of interest" description="Disordered" evidence="1">
    <location>
        <begin position="94"/>
        <end position="126"/>
    </location>
</feature>
<accession>A0ABT0ENV0</accession>
<dbReference type="Proteomes" id="UP001317085">
    <property type="component" value="Unassembled WGS sequence"/>
</dbReference>
<comment type="caution">
    <text evidence="2">The sequence shown here is derived from an EMBL/GenBank/DDBJ whole genome shotgun (WGS) entry which is preliminary data.</text>
</comment>
<feature type="non-terminal residue" evidence="2">
    <location>
        <position position="1"/>
    </location>
</feature>